<evidence type="ECO:0000313" key="2">
    <source>
        <dbReference type="Proteomes" id="UP000002383"/>
    </source>
</evidence>
<dbReference type="KEGG" id="tgr:Tgr7_1485"/>
<keyword evidence="2" id="KW-1185">Reference proteome</keyword>
<sequence>MLIQDIKPAYLEPVPQSFAALMDLYEANYIRLRQLCPELGDLQGEYVSRVAGAMDLHLEVLEHTPYTSTARLTYLFEEPDGTRRSPDLLVRMFHDARQVEVLGRHCRPLDVNITVEDLPRQRSLACKWRLNRFLFKWLGYSLRQGHRFHLPETDTPAAGLPLEIAP</sequence>
<reference evidence="1 2" key="1">
    <citation type="journal article" date="2011" name="Stand. Genomic Sci.">
        <title>Complete genome sequence of 'Thioalkalivibrio sulfidophilus' HL-EbGr7.</title>
        <authorList>
            <person name="Muyzer G."/>
            <person name="Sorokin D.Y."/>
            <person name="Mavromatis K."/>
            <person name="Lapidus A."/>
            <person name="Clum A."/>
            <person name="Ivanova N."/>
            <person name="Pati A."/>
            <person name="d'Haeseleer P."/>
            <person name="Woyke T."/>
            <person name="Kyrpides N.C."/>
        </authorList>
    </citation>
    <scope>NUCLEOTIDE SEQUENCE [LARGE SCALE GENOMIC DNA]</scope>
    <source>
        <strain evidence="1 2">HL-EbGR7</strain>
    </source>
</reference>
<dbReference type="OrthoDB" id="9793663at2"/>
<name>B8GRL5_THISH</name>
<dbReference type="Proteomes" id="UP000002383">
    <property type="component" value="Chromosome"/>
</dbReference>
<dbReference type="RefSeq" id="WP_012638052.1">
    <property type="nucleotide sequence ID" value="NC_011901.1"/>
</dbReference>
<proteinExistence type="predicted"/>
<evidence type="ECO:0000313" key="1">
    <source>
        <dbReference type="EMBL" id="ACL72569.1"/>
    </source>
</evidence>
<dbReference type="PANTHER" id="PTHR38774:SF1">
    <property type="entry name" value="CYTOPLASMIC PROTEIN"/>
    <property type="match status" value="1"/>
</dbReference>
<gene>
    <name evidence="1" type="ordered locus">Tgr7_1485</name>
</gene>
<dbReference type="STRING" id="396588.Tgr7_1485"/>
<organism evidence="1 2">
    <name type="scientific">Thioalkalivibrio sulfidiphilus (strain HL-EbGR7)</name>
    <dbReference type="NCBI Taxonomy" id="396588"/>
    <lineage>
        <taxon>Bacteria</taxon>
        <taxon>Pseudomonadati</taxon>
        <taxon>Pseudomonadota</taxon>
        <taxon>Gammaproteobacteria</taxon>
        <taxon>Chromatiales</taxon>
        <taxon>Ectothiorhodospiraceae</taxon>
        <taxon>Thioalkalivibrio</taxon>
    </lineage>
</organism>
<protein>
    <recommendedName>
        <fullName evidence="3">DUF1249 domain-containing protein</fullName>
    </recommendedName>
</protein>
<dbReference type="Pfam" id="PF06853">
    <property type="entry name" value="DUF1249"/>
    <property type="match status" value="1"/>
</dbReference>
<dbReference type="eggNOG" id="COG3151">
    <property type="taxonomic scope" value="Bacteria"/>
</dbReference>
<dbReference type="InterPro" id="IPR009659">
    <property type="entry name" value="DUF1249"/>
</dbReference>
<dbReference type="AlphaFoldDB" id="B8GRL5"/>
<accession>B8GRL5</accession>
<dbReference type="EMBL" id="CP001339">
    <property type="protein sequence ID" value="ACL72569.1"/>
    <property type="molecule type" value="Genomic_DNA"/>
</dbReference>
<dbReference type="PANTHER" id="PTHR38774">
    <property type="entry name" value="CYTOPLASMIC PROTEIN-RELATED"/>
    <property type="match status" value="1"/>
</dbReference>
<evidence type="ECO:0008006" key="3">
    <source>
        <dbReference type="Google" id="ProtNLM"/>
    </source>
</evidence>
<dbReference type="HOGENOM" id="CLU_116657_0_0_6"/>